<evidence type="ECO:0000313" key="2">
    <source>
        <dbReference type="Proteomes" id="UP001145114"/>
    </source>
</evidence>
<reference evidence="1" key="1">
    <citation type="submission" date="2022-06" db="EMBL/GenBank/DDBJ databases">
        <title>Phylogenomic reconstructions and comparative analyses of Kickxellomycotina fungi.</title>
        <authorList>
            <person name="Reynolds N.K."/>
            <person name="Stajich J.E."/>
            <person name="Barry K."/>
            <person name="Grigoriev I.V."/>
            <person name="Crous P."/>
            <person name="Smith M.E."/>
        </authorList>
    </citation>
    <scope>NUCLEOTIDE SEQUENCE</scope>
    <source>
        <strain evidence="1">RSA 2271</strain>
    </source>
</reference>
<name>A0ACC1HKJ8_9FUNG</name>
<protein>
    <submittedName>
        <fullName evidence="1">Serine/threonine kinase</fullName>
        <ecNumber evidence="1">2.7.11.13</ecNumber>
    </submittedName>
</protein>
<proteinExistence type="predicted"/>
<evidence type="ECO:0000313" key="1">
    <source>
        <dbReference type="EMBL" id="KAJ1675910.1"/>
    </source>
</evidence>
<accession>A0ACC1HKJ8</accession>
<keyword evidence="2" id="KW-1185">Reference proteome</keyword>
<dbReference type="EMBL" id="JAMZIH010005153">
    <property type="protein sequence ID" value="KAJ1675910.1"/>
    <property type="molecule type" value="Genomic_DNA"/>
</dbReference>
<dbReference type="EC" id="2.7.11.13" evidence="1"/>
<organism evidence="1 2">
    <name type="scientific">Spiromyces aspiralis</name>
    <dbReference type="NCBI Taxonomy" id="68401"/>
    <lineage>
        <taxon>Eukaryota</taxon>
        <taxon>Fungi</taxon>
        <taxon>Fungi incertae sedis</taxon>
        <taxon>Zoopagomycota</taxon>
        <taxon>Kickxellomycotina</taxon>
        <taxon>Kickxellomycetes</taxon>
        <taxon>Kickxellales</taxon>
        <taxon>Kickxellaceae</taxon>
        <taxon>Spiromyces</taxon>
    </lineage>
</organism>
<sequence>MSHQQQQQQQQDLDMAISDTRRKLFNEEKILNATKVMRTRHTNRNAIAELDSSIYESQRRIQFLQDQLAKLSLKKQHRDSVGSNCEDQRSLGASSSSATVTAERPRSTSISKLDLRRSTSSLSTQKVSLKLHELAYKLEVERKLLEGTNRISSIYVNDYMRGNKKKMAQVNAASSVISESREKVLLLERAFKKYQSLYINYIDDDDEGEEAHSGYQLHPGLKRPLSGKLQLKILAGKYMHRVVSSQTGKFMGTFVRVKIDGIIKATTRMTNIAEWNEYFEFAVNKASEVELSVYDRYDRDYLLGMMWVKLSDLHEEVRKQQAMAESADGWAPADQIQKGIGITSSAGGVLPGRTSISSTSGPFSPGGGSSSSTTAVGQATPLGSVERGVRGTWDIEPSGQLELWFNFTKDTPRRRQQSKLGRKAAVKKQKGRCTEMMGHHFFSHHTYTIMKCTICEEHIVNSVGLQCEDCLMFVHDRCVSKVVTRCLLSDSATTIEDATDLINHRIPHRFEPSTMYGANCCSHCGSMLPIGRRALKCHECNMVCHTDCARFIPNFCGMKMTLASQVLEQVKRGKGAAVPQPKVLDKRETIARRGRQQQQQPASPQLSQTQHTDPKQLPILPPIDTSALGGAKIPTQPYGAPSSQPVYPHNYQQQQHTATRTDARPPVPAGAHSPELSYYQQHMRQRKQQSPAGSSTNLHQMGGQRLSQLYTQPSQQPVAQQPLPSPSTIPPQLRSGAAVVPPPSSDGVAQVRQPFRVERPEISEDAKALIRTAMQQGFQPQKQPQQEALPPAVPKKDRKVTLDDFKFLTVLGKGNFGKVILSEEKKTGSLYAIKVLKKQFIAENEEFESTKSEKRVLLIANRERHPFLIGLHSCFQNDTRLFFVMEYVSGGDLMMHIQTNPFSEARAKFYACEVLLALEYFHSNDIIYRDLKLDNILLAADGHIKLADYGLCKENMGYGATTNTFCGTPEFLAPQIILEQRYGREVDWWAFGVLIYEMLLAQSPFRGEDEDEIFDAILEDEILYPMNMSRDSVSICKELMERDPVKRLGSGPNDAQDVKRHPFFKGCNWDDFLNKRVKPPFIPVIKSPTDTSNFDAEFTSEKPRLTPSNTVISPRDQREFADFDYVAPWAV</sequence>
<dbReference type="Proteomes" id="UP001145114">
    <property type="component" value="Unassembled WGS sequence"/>
</dbReference>
<gene>
    <name evidence="1" type="primary">PKC1</name>
    <name evidence="1" type="ORF">EV182_000334</name>
</gene>
<keyword evidence="1" id="KW-0418">Kinase</keyword>
<comment type="caution">
    <text evidence="1">The sequence shown here is derived from an EMBL/GenBank/DDBJ whole genome shotgun (WGS) entry which is preliminary data.</text>
</comment>
<keyword evidence="1" id="KW-0808">Transferase</keyword>